<dbReference type="GO" id="GO:0046872">
    <property type="term" value="F:metal ion binding"/>
    <property type="evidence" value="ECO:0007669"/>
    <property type="project" value="UniProtKB-KW"/>
</dbReference>
<dbReference type="HAMAP" id="MF_00454">
    <property type="entry name" value="FluC"/>
    <property type="match status" value="1"/>
</dbReference>
<dbReference type="InterPro" id="IPR003691">
    <property type="entry name" value="FluC"/>
</dbReference>
<feature type="binding site" evidence="10">
    <location>
        <position position="76"/>
    </location>
    <ligand>
        <name>Na(+)</name>
        <dbReference type="ChEBI" id="CHEBI:29101"/>
        <note>structural</note>
    </ligand>
</feature>
<evidence type="ECO:0000256" key="5">
    <source>
        <dbReference type="ARBA" id="ARBA00023136"/>
    </source>
</evidence>
<dbReference type="PANTHER" id="PTHR28259:SF1">
    <property type="entry name" value="FLUORIDE EXPORT PROTEIN 1-RELATED"/>
    <property type="match status" value="1"/>
</dbReference>
<evidence type="ECO:0000256" key="10">
    <source>
        <dbReference type="HAMAP-Rule" id="MF_00454"/>
    </source>
</evidence>
<accession>A0A921KKV1</accession>
<dbReference type="AlphaFoldDB" id="A0A921KKV1"/>
<keyword evidence="5 10" id="KW-0472">Membrane</keyword>
<evidence type="ECO:0000313" key="11">
    <source>
        <dbReference type="EMBL" id="HJF44740.1"/>
    </source>
</evidence>
<sequence length="124" mass="12000">MIELVAVAVGGAVGSVGRWGLGLALSSLLPGLPAGTFVANVLAGLVIGVVSGANSVSPLPEPARLLLTVGLCGGLSTFSTFSSETFHLLEAGNGLAAAVNVAANVATCLVAVWAGTRLGAALCS</sequence>
<keyword evidence="10" id="KW-0915">Sodium</keyword>
<keyword evidence="2 10" id="KW-1003">Cell membrane</keyword>
<evidence type="ECO:0000256" key="9">
    <source>
        <dbReference type="ARBA" id="ARBA00049940"/>
    </source>
</evidence>
<proteinExistence type="inferred from homology"/>
<dbReference type="NCBIfam" id="TIGR00494">
    <property type="entry name" value="crcB"/>
    <property type="match status" value="1"/>
</dbReference>
<evidence type="ECO:0000256" key="3">
    <source>
        <dbReference type="ARBA" id="ARBA00022692"/>
    </source>
</evidence>
<dbReference type="RefSeq" id="WP_274958719.1">
    <property type="nucleotide sequence ID" value="NZ_DYWQ01000048.1"/>
</dbReference>
<keyword evidence="10" id="KW-0813">Transport</keyword>
<keyword evidence="4 10" id="KW-1133">Transmembrane helix</keyword>
<evidence type="ECO:0000256" key="1">
    <source>
        <dbReference type="ARBA" id="ARBA00004651"/>
    </source>
</evidence>
<feature type="transmembrane region" description="Helical" evidence="10">
    <location>
        <begin position="95"/>
        <end position="114"/>
    </location>
</feature>
<feature type="binding site" evidence="10">
    <location>
        <position position="73"/>
    </location>
    <ligand>
        <name>Na(+)</name>
        <dbReference type="ChEBI" id="CHEBI:29101"/>
        <note>structural</note>
    </ligand>
</feature>
<evidence type="ECO:0000256" key="7">
    <source>
        <dbReference type="ARBA" id="ARBA00035120"/>
    </source>
</evidence>
<dbReference type="EMBL" id="DYWQ01000048">
    <property type="protein sequence ID" value="HJF44740.1"/>
    <property type="molecule type" value="Genomic_DNA"/>
</dbReference>
<comment type="function">
    <text evidence="9 10">Fluoride-specific ion channel. Important for reducing fluoride concentration in the cell, thus reducing its toxicity.</text>
</comment>
<comment type="subcellular location">
    <subcellularLocation>
        <location evidence="1 10">Cell membrane</location>
        <topology evidence="1 10">Multi-pass membrane protein</topology>
    </subcellularLocation>
</comment>
<gene>
    <name evidence="10 11" type="primary">crcB</name>
    <name evidence="10" type="synonym">fluC</name>
    <name evidence="11" type="ORF">K8U72_03005</name>
</gene>
<keyword evidence="6 10" id="KW-0407">Ion channel</keyword>
<dbReference type="Pfam" id="PF02537">
    <property type="entry name" value="CRCB"/>
    <property type="match status" value="1"/>
</dbReference>
<reference evidence="11" key="2">
    <citation type="submission" date="2021-09" db="EMBL/GenBank/DDBJ databases">
        <authorList>
            <person name="Gilroy R."/>
        </authorList>
    </citation>
    <scope>NUCLEOTIDE SEQUENCE</scope>
    <source>
        <strain evidence="11">CHK124-7917</strain>
    </source>
</reference>
<feature type="transmembrane region" description="Helical" evidence="10">
    <location>
        <begin position="34"/>
        <end position="53"/>
    </location>
</feature>
<comment type="catalytic activity">
    <reaction evidence="8">
        <text>fluoride(in) = fluoride(out)</text>
        <dbReference type="Rhea" id="RHEA:76159"/>
        <dbReference type="ChEBI" id="CHEBI:17051"/>
    </reaction>
    <physiologicalReaction direction="left-to-right" evidence="8">
        <dbReference type="Rhea" id="RHEA:76160"/>
    </physiologicalReaction>
</comment>
<comment type="activity regulation">
    <text evidence="10">Na(+) is not transported, but it plays an essential structural role and its presence is essential for fluoride channel function.</text>
</comment>
<name>A0A921KKV1_9ACTN</name>
<evidence type="ECO:0000313" key="12">
    <source>
        <dbReference type="Proteomes" id="UP000697330"/>
    </source>
</evidence>
<comment type="similarity">
    <text evidence="7 10">Belongs to the fluoride channel Fluc/FEX (TC 1.A.43) family.</text>
</comment>
<evidence type="ECO:0000256" key="2">
    <source>
        <dbReference type="ARBA" id="ARBA00022475"/>
    </source>
</evidence>
<dbReference type="GO" id="GO:0062054">
    <property type="term" value="F:fluoride channel activity"/>
    <property type="evidence" value="ECO:0007669"/>
    <property type="project" value="UniProtKB-UniRule"/>
</dbReference>
<evidence type="ECO:0000256" key="4">
    <source>
        <dbReference type="ARBA" id="ARBA00022989"/>
    </source>
</evidence>
<dbReference type="PANTHER" id="PTHR28259">
    <property type="entry name" value="FLUORIDE EXPORT PROTEIN 1-RELATED"/>
    <property type="match status" value="1"/>
</dbReference>
<feature type="transmembrane region" description="Helical" evidence="10">
    <location>
        <begin position="65"/>
        <end position="83"/>
    </location>
</feature>
<evidence type="ECO:0000256" key="8">
    <source>
        <dbReference type="ARBA" id="ARBA00035585"/>
    </source>
</evidence>
<protein>
    <recommendedName>
        <fullName evidence="10">Fluoride-specific ion channel FluC</fullName>
    </recommendedName>
</protein>
<comment type="caution">
    <text evidence="11">The sequence shown here is derived from an EMBL/GenBank/DDBJ whole genome shotgun (WGS) entry which is preliminary data.</text>
</comment>
<keyword evidence="10" id="KW-0479">Metal-binding</keyword>
<dbReference type="Proteomes" id="UP000697330">
    <property type="component" value="Unassembled WGS sequence"/>
</dbReference>
<organism evidence="11 12">
    <name type="scientific">Thermophilibacter provencensis</name>
    <dbReference type="NCBI Taxonomy" id="1852386"/>
    <lineage>
        <taxon>Bacteria</taxon>
        <taxon>Bacillati</taxon>
        <taxon>Actinomycetota</taxon>
        <taxon>Coriobacteriia</taxon>
        <taxon>Coriobacteriales</taxon>
        <taxon>Atopobiaceae</taxon>
        <taxon>Thermophilibacter</taxon>
    </lineage>
</organism>
<keyword evidence="10" id="KW-0406">Ion transport</keyword>
<dbReference type="GO" id="GO:0140114">
    <property type="term" value="P:cellular detoxification of fluoride"/>
    <property type="evidence" value="ECO:0007669"/>
    <property type="project" value="UniProtKB-UniRule"/>
</dbReference>
<dbReference type="GO" id="GO:0005886">
    <property type="term" value="C:plasma membrane"/>
    <property type="evidence" value="ECO:0007669"/>
    <property type="project" value="UniProtKB-SubCell"/>
</dbReference>
<reference evidence="11" key="1">
    <citation type="journal article" date="2021" name="PeerJ">
        <title>Extensive microbial diversity within the chicken gut microbiome revealed by metagenomics and culture.</title>
        <authorList>
            <person name="Gilroy R."/>
            <person name="Ravi A."/>
            <person name="Getino M."/>
            <person name="Pursley I."/>
            <person name="Horton D.L."/>
            <person name="Alikhan N.F."/>
            <person name="Baker D."/>
            <person name="Gharbi K."/>
            <person name="Hall N."/>
            <person name="Watson M."/>
            <person name="Adriaenssens E.M."/>
            <person name="Foster-Nyarko E."/>
            <person name="Jarju S."/>
            <person name="Secka A."/>
            <person name="Antonio M."/>
            <person name="Oren A."/>
            <person name="Chaudhuri R.R."/>
            <person name="La Ragione R."/>
            <person name="Hildebrand F."/>
            <person name="Pallen M.J."/>
        </authorList>
    </citation>
    <scope>NUCLEOTIDE SEQUENCE</scope>
    <source>
        <strain evidence="11">CHK124-7917</strain>
    </source>
</reference>
<evidence type="ECO:0000256" key="6">
    <source>
        <dbReference type="ARBA" id="ARBA00023303"/>
    </source>
</evidence>
<keyword evidence="3 10" id="KW-0812">Transmembrane</keyword>